<gene>
    <name evidence="2" type="ORF">PoB_002646800</name>
</gene>
<feature type="compositionally biased region" description="Basic and acidic residues" evidence="1">
    <location>
        <begin position="2027"/>
        <end position="2044"/>
    </location>
</feature>
<feature type="compositionally biased region" description="Basic and acidic residues" evidence="1">
    <location>
        <begin position="32"/>
        <end position="44"/>
    </location>
</feature>
<evidence type="ECO:0000313" key="3">
    <source>
        <dbReference type="Proteomes" id="UP000735302"/>
    </source>
</evidence>
<evidence type="ECO:0000313" key="2">
    <source>
        <dbReference type="EMBL" id="GFN99962.1"/>
    </source>
</evidence>
<feature type="compositionally biased region" description="Polar residues" evidence="1">
    <location>
        <begin position="1233"/>
        <end position="1246"/>
    </location>
</feature>
<feature type="region of interest" description="Disordered" evidence="1">
    <location>
        <begin position="2421"/>
        <end position="2446"/>
    </location>
</feature>
<feature type="compositionally biased region" description="Basic and acidic residues" evidence="1">
    <location>
        <begin position="469"/>
        <end position="497"/>
    </location>
</feature>
<dbReference type="EMBL" id="BLXT01003024">
    <property type="protein sequence ID" value="GFN99962.1"/>
    <property type="molecule type" value="Genomic_DNA"/>
</dbReference>
<feature type="region of interest" description="Disordered" evidence="1">
    <location>
        <begin position="389"/>
        <end position="507"/>
    </location>
</feature>
<feature type="region of interest" description="Disordered" evidence="1">
    <location>
        <begin position="2118"/>
        <end position="2156"/>
    </location>
</feature>
<feature type="region of interest" description="Disordered" evidence="1">
    <location>
        <begin position="2475"/>
        <end position="2508"/>
    </location>
</feature>
<feature type="compositionally biased region" description="Basic and acidic residues" evidence="1">
    <location>
        <begin position="1829"/>
        <end position="1883"/>
    </location>
</feature>
<organism evidence="2 3">
    <name type="scientific">Plakobranchus ocellatus</name>
    <dbReference type="NCBI Taxonomy" id="259542"/>
    <lineage>
        <taxon>Eukaryota</taxon>
        <taxon>Metazoa</taxon>
        <taxon>Spiralia</taxon>
        <taxon>Lophotrochozoa</taxon>
        <taxon>Mollusca</taxon>
        <taxon>Gastropoda</taxon>
        <taxon>Heterobranchia</taxon>
        <taxon>Euthyneura</taxon>
        <taxon>Panpulmonata</taxon>
        <taxon>Sacoglossa</taxon>
        <taxon>Placobranchoidea</taxon>
        <taxon>Plakobranchidae</taxon>
        <taxon>Plakobranchus</taxon>
    </lineage>
</organism>
<feature type="region of interest" description="Disordered" evidence="1">
    <location>
        <begin position="2350"/>
        <end position="2370"/>
    </location>
</feature>
<feature type="compositionally biased region" description="Basic and acidic residues" evidence="1">
    <location>
        <begin position="1038"/>
        <end position="1047"/>
    </location>
</feature>
<feature type="compositionally biased region" description="Polar residues" evidence="1">
    <location>
        <begin position="400"/>
        <end position="410"/>
    </location>
</feature>
<feature type="compositionally biased region" description="Polar residues" evidence="1">
    <location>
        <begin position="2143"/>
        <end position="2152"/>
    </location>
</feature>
<feature type="region of interest" description="Disordered" evidence="1">
    <location>
        <begin position="2075"/>
        <end position="2094"/>
    </location>
</feature>
<feature type="compositionally biased region" description="Polar residues" evidence="1">
    <location>
        <begin position="1884"/>
        <end position="1893"/>
    </location>
</feature>
<feature type="compositionally biased region" description="Low complexity" evidence="1">
    <location>
        <begin position="605"/>
        <end position="621"/>
    </location>
</feature>
<feature type="compositionally biased region" description="Basic and acidic residues" evidence="1">
    <location>
        <begin position="1993"/>
        <end position="2003"/>
    </location>
</feature>
<feature type="region of interest" description="Disordered" evidence="1">
    <location>
        <begin position="729"/>
        <end position="760"/>
    </location>
</feature>
<protein>
    <submittedName>
        <fullName evidence="2">Uncharacterized protein</fullName>
    </submittedName>
</protein>
<feature type="compositionally biased region" description="Low complexity" evidence="1">
    <location>
        <begin position="732"/>
        <end position="745"/>
    </location>
</feature>
<dbReference type="Proteomes" id="UP000735302">
    <property type="component" value="Unassembled WGS sequence"/>
</dbReference>
<feature type="region of interest" description="Disordered" evidence="1">
    <location>
        <begin position="777"/>
        <end position="903"/>
    </location>
</feature>
<feature type="region of interest" description="Disordered" evidence="1">
    <location>
        <begin position="1320"/>
        <end position="1479"/>
    </location>
</feature>
<reference evidence="2 3" key="1">
    <citation type="journal article" date="2021" name="Elife">
        <title>Chloroplast acquisition without the gene transfer in kleptoplastic sea slugs, Plakobranchus ocellatus.</title>
        <authorList>
            <person name="Maeda T."/>
            <person name="Takahashi S."/>
            <person name="Yoshida T."/>
            <person name="Shimamura S."/>
            <person name="Takaki Y."/>
            <person name="Nagai Y."/>
            <person name="Toyoda A."/>
            <person name="Suzuki Y."/>
            <person name="Arimoto A."/>
            <person name="Ishii H."/>
            <person name="Satoh N."/>
            <person name="Nishiyama T."/>
            <person name="Hasebe M."/>
            <person name="Maruyama T."/>
            <person name="Minagawa J."/>
            <person name="Obokata J."/>
            <person name="Shigenobu S."/>
        </authorList>
    </citation>
    <scope>NUCLEOTIDE SEQUENCE [LARGE SCALE GENOMIC DNA]</scope>
</reference>
<feature type="region of interest" description="Disordered" evidence="1">
    <location>
        <begin position="1916"/>
        <end position="1938"/>
    </location>
</feature>
<feature type="region of interest" description="Disordered" evidence="1">
    <location>
        <begin position="1807"/>
        <end position="1904"/>
    </location>
</feature>
<feature type="compositionally biased region" description="Polar residues" evidence="1">
    <location>
        <begin position="312"/>
        <end position="326"/>
    </location>
</feature>
<feature type="compositionally biased region" description="Polar residues" evidence="1">
    <location>
        <begin position="1087"/>
        <end position="1100"/>
    </location>
</feature>
<feature type="compositionally biased region" description="Basic and acidic residues" evidence="1">
    <location>
        <begin position="751"/>
        <end position="760"/>
    </location>
</feature>
<keyword evidence="3" id="KW-1185">Reference proteome</keyword>
<feature type="compositionally biased region" description="Basic and acidic residues" evidence="1">
    <location>
        <begin position="629"/>
        <end position="647"/>
    </location>
</feature>
<feature type="compositionally biased region" description="Polar residues" evidence="1">
    <location>
        <begin position="1819"/>
        <end position="1828"/>
    </location>
</feature>
<feature type="region of interest" description="Disordered" evidence="1">
    <location>
        <begin position="1026"/>
        <end position="1261"/>
    </location>
</feature>
<feature type="compositionally biased region" description="Basic and acidic residues" evidence="1">
    <location>
        <begin position="1358"/>
        <end position="1398"/>
    </location>
</feature>
<feature type="compositionally biased region" description="Basic and acidic residues" evidence="1">
    <location>
        <begin position="1894"/>
        <end position="1904"/>
    </location>
</feature>
<feature type="compositionally biased region" description="Basic and acidic residues" evidence="1">
    <location>
        <begin position="1"/>
        <end position="24"/>
    </location>
</feature>
<sequence>MESSRRRAMESSRRGARESSRKDIGSSVDSQGEDRIMSSDRGARGEVINSGDSGGKQQTYYCSPPYFSSSSNSSSASSSAIQSPVESHAQNPGAEYRGRAKSGSTGTPLTPQEFELLSDSNPFKQDIAEKYGIAYPSITTRAHSSEFIGQTERQNEIENENSEFGGVRRKKRSASVNDSVDSFTLDISTWKASSEKISRMCKGLNAFLLKNQESIEQSIANLDDTDVVIPTSEGAGVFSAPKKYDIVYVGKQNSSEEINSPVHDISPERLLDAELSEIELEGKRDDKLFSEDYKDRLDDDLQKTGLHSNLAMSRPSKQALEQTKSDPYSAIKSEDNQRKKSGTKLFSDAKLGLGESEDDQLCIKPLSTRSFEEAELRDKSCDKVADSNTLISQRHPPSAKSATSFQNDSVPKTAGFKNDSMKSESFKAADNDGTLSKPISLTSEKPSNISVRTISNVRNDTDLSASGKITHDNTKYSKNNREPRPDEKKKRSREISPPHEVLAAFDPFASVEKTEETSFKIDLDSENVTAHGRGDKFASSFYSVFGTTVSSLEDVDSNTDAKIVGQANTSPEQQASHKSDSSIWEAGDITPGADSVFSGYDRSVSESSHSRGGSSGHPSGELMFQAKSKVSEDSADSSKESASRDSMRVNLSQDSSMADPQDEPSTFSHYHINGFPESDEMLSSQSVINAVPRLEVSFPQRHLDLASMLLPMAESASTDSMFVHLSTDSLHSAGSGRSRDSVGGVQEQDAGDQRKLSDKSSRAQLCIDLRKKNLMAQSRRRSLPLSQMKSSDQEKSSNPVLCTAHSLDSSGVPEHPLQRRSSVPISRPKTDIAKALKCSGSSSAPRLHPQSQASPTPADSSKLADAMDPELSKLQAIPTVQAISPSTARPRPSSKRGSVSSEKGNAVSINLGQVANILAGTTVASTQPTTPKVKVQKPQKMKIQFTIAAKSLEPTPASKPVTSETSSQKAIALPLQSKGASRHPPLSHQAAAELSPESADFLQGRKDAMSSENIMIPPDLVPYEETFSTPLPNVPESSEVKSEEKVGASDASNSQGNLAQADVFDGKGAETEVSSHATDGEKDRANNETQKVSNDTSINKTEGEETAIKSGMTKSNSASDSDGGDIDTIVQEFKEDISDEDNIDDLVKEFIDEHPEAATATPTPQPQPEMTRQHSLGFNKLGRVLNKMQSVTKYMSKKKGEEDSKPPSMSKKGRRSRTNSQNESEEISVEVTAGTSQQINDSQSQAEGGDSERKEETDPFELLSKAADVFKSQTIKKKKSPRAPRVWRSMTIDSEVADLEDNDDCDLITRAAILFKGFKGKKLPRGSDPKLGSDFSKLCEGQGKEESIPESEQQANQGDEKTCEGREVFQGDKVLLHEDASAGLPRKDNQPSEGKDKSTNLPNTTKSDTSDDLGYERGSLEAAAAYNSLADPGANSDNTEMEESTSKMEDSGFESSIRYAAESSVKSDGDDDDTDDAGNVTTLLDSAREHAVFSVVEIITPELSTYEHVTSRLGATIEKSLGKPELTSMEKCSVEDPEMNYQKQSIQDAKADHNRVQKDLEWPESKSNITVQSKTSVKVETQGGTDNCKDGVDCKEIVIITGPGDEHSTATDSGLETEEPRSPGSEQIDDQTSRPVSQTCDLILSTGYDDTKSGKSHLSNTADNADTAPVVADCREKTNGKLDELAKEILAVDAAGLDLATSKTGINKLDIKSPEYQRLSSDSSENPDSNSLTVNLPDSPENGMSLTGDGPFSLCCGRNFKINLNCTAMVKKPERRPSKVVIENKRCAMTEEEKMFPLKVSFNSREDFDKETPLKPSESGVQASNEAESGSKSDKNTLKVNEHERNRNFAGSREELVDQNKTSREKTSGEAKAQHQEEKESMVTEKQLNQQKSQGEDIDKDKQTIDIYNSVLNELTKRQGSEHDDAAHEKETATSMVMKKERARVKRYGRVISESELNDGLLLTDEKTSKADIKDSEPEHKKEAKSSIGQDGFPKEASGEKAYKQVQTKGVLNDPRAQLSDSTAVQESRDIYDNIKLDEKKIRPDAPPPLPVRDSRVHRTDVRHMHGDCVDVEHSCSGHRHRTSTGSVSSVLSDGGAREGIRADVYLKARRAHSVQARGKTKWVSSTPHLPTTEREGRGAVAAQQSQGNRHNSFPHLHANSDLDVSLPPGYQYRYPYRTHHRGHSEGSASSFASESVCWGNYARVADLQAQDRAASYDDSESSTSGLFIPGGGGGIPAGCGRASTLSDVSDGYIFGDYSTVKDDIQGEESIGVIRPLDNQNQQTDYSFRFRHFPAAQSHVHYENIDDMVVTTQPMGQCRQRASEPDIHSDNHYAIIGHSQKQHPAHYRVQDQSSSGSAPPMSSIGVQMSGSPSLARHGLAIRVSNCASQTSLDSLIGLVSHDASDILEGLPVYEYTLGAGLESEDEPSETQSIGVAASTQCPDLPQPDLTRQTASLDRQQWLNRKKKGWVVTSAPISNQPRKHEEDLRQIGAGNRGRKQNGQSGKKETRVTFSRDAVLTEVIDELRRSEADELQQQQREENMGVSASGRGFRDIASSTLTSIGGGVKEFARMINSPFHCCRSARAEPQPKPKVGRAVVL</sequence>
<feature type="region of interest" description="Disordered" evidence="1">
    <location>
        <begin position="1601"/>
        <end position="1636"/>
    </location>
</feature>
<feature type="region of interest" description="Disordered" evidence="1">
    <location>
        <begin position="1"/>
        <end position="121"/>
    </location>
</feature>
<evidence type="ECO:0000256" key="1">
    <source>
        <dbReference type="SAM" id="MobiDB-lite"/>
    </source>
</evidence>
<feature type="region of interest" description="Disordered" evidence="1">
    <location>
        <begin position="1968"/>
        <end position="2054"/>
    </location>
</feature>
<feature type="compositionally biased region" description="Low complexity" evidence="1">
    <location>
        <begin position="2353"/>
        <end position="2363"/>
    </location>
</feature>
<feature type="compositionally biased region" description="Low complexity" evidence="1">
    <location>
        <begin position="1720"/>
        <end position="1731"/>
    </location>
</feature>
<feature type="compositionally biased region" description="Basic and acidic residues" evidence="1">
    <location>
        <begin position="1968"/>
        <end position="1985"/>
    </location>
</feature>
<name>A0AAV3ZYJ7_9GAST</name>
<feature type="compositionally biased region" description="Basic and acidic residues" evidence="1">
    <location>
        <begin position="1145"/>
        <end position="1156"/>
    </location>
</feature>
<feature type="compositionally biased region" description="Basic and acidic residues" evidence="1">
    <location>
        <begin position="419"/>
        <end position="430"/>
    </location>
</feature>
<comment type="caution">
    <text evidence="2">The sequence shown here is derived from an EMBL/GenBank/DDBJ whole genome shotgun (WGS) entry which is preliminary data.</text>
</comment>
<accession>A0AAV3ZYJ7</accession>
<proteinExistence type="predicted"/>
<feature type="compositionally biased region" description="Polar residues" evidence="1">
    <location>
        <begin position="2429"/>
        <end position="2441"/>
    </location>
</feature>
<feature type="region of interest" description="Disordered" evidence="1">
    <location>
        <begin position="566"/>
        <end position="672"/>
    </location>
</feature>
<feature type="compositionally biased region" description="Low complexity" evidence="1">
    <location>
        <begin position="68"/>
        <end position="80"/>
    </location>
</feature>
<feature type="region of interest" description="Disordered" evidence="1">
    <location>
        <begin position="312"/>
        <end position="342"/>
    </location>
</feature>
<feature type="compositionally biased region" description="Polar residues" evidence="1">
    <location>
        <begin position="433"/>
        <end position="464"/>
    </location>
</feature>
<feature type="compositionally biased region" description="Polar residues" evidence="1">
    <location>
        <begin position="81"/>
        <end position="90"/>
    </location>
</feature>
<feature type="compositionally biased region" description="Polar residues" evidence="1">
    <location>
        <begin position="784"/>
        <end position="800"/>
    </location>
</feature>
<feature type="compositionally biased region" description="Polar residues" evidence="1">
    <location>
        <begin position="839"/>
        <end position="859"/>
    </location>
</feature>
<feature type="compositionally biased region" description="Basic and acidic residues" evidence="1">
    <location>
        <begin position="1916"/>
        <end position="1932"/>
    </location>
</feature>
<feature type="compositionally biased region" description="Polar residues" evidence="1">
    <location>
        <begin position="649"/>
        <end position="668"/>
    </location>
</feature>
<feature type="region of interest" description="Disordered" evidence="1">
    <location>
        <begin position="1717"/>
        <end position="1745"/>
    </location>
</feature>